<dbReference type="EMBL" id="QSJN01000004">
    <property type="protein sequence ID" value="RHD75597.1"/>
    <property type="molecule type" value="Genomic_DNA"/>
</dbReference>
<name>A0A3R6BYX4_PARDI</name>
<dbReference type="InterPro" id="IPR036736">
    <property type="entry name" value="ACP-like_sf"/>
</dbReference>
<protein>
    <submittedName>
        <fullName evidence="1">Acyl carrier protein</fullName>
    </submittedName>
</protein>
<dbReference type="AlphaFoldDB" id="A0A3R6BYX4"/>
<proteinExistence type="predicted"/>
<dbReference type="Gene3D" id="1.10.1200.10">
    <property type="entry name" value="ACP-like"/>
    <property type="match status" value="1"/>
</dbReference>
<evidence type="ECO:0000313" key="2">
    <source>
        <dbReference type="Proteomes" id="UP000284660"/>
    </source>
</evidence>
<dbReference type="Proteomes" id="UP000284660">
    <property type="component" value="Unassembled WGS sequence"/>
</dbReference>
<accession>A0A3R6BYX4</accession>
<dbReference type="InterPro" id="IPR009081">
    <property type="entry name" value="PP-bd_ACP"/>
</dbReference>
<dbReference type="OMA" id="QENCAAW"/>
<dbReference type="RefSeq" id="WP_012056115.1">
    <property type="nucleotide sequence ID" value="NZ_CP054012.1"/>
</dbReference>
<gene>
    <name evidence="1" type="ORF">DW782_07945</name>
</gene>
<comment type="caution">
    <text evidence="1">The sequence shown here is derived from an EMBL/GenBank/DDBJ whole genome shotgun (WGS) entry which is preliminary data.</text>
</comment>
<dbReference type="SUPFAM" id="SSF47336">
    <property type="entry name" value="ACP-like"/>
    <property type="match status" value="1"/>
</dbReference>
<organism evidence="1 2">
    <name type="scientific">Parabacteroides distasonis</name>
    <dbReference type="NCBI Taxonomy" id="823"/>
    <lineage>
        <taxon>Bacteria</taxon>
        <taxon>Pseudomonadati</taxon>
        <taxon>Bacteroidota</taxon>
        <taxon>Bacteroidia</taxon>
        <taxon>Bacteroidales</taxon>
        <taxon>Tannerellaceae</taxon>
        <taxon>Parabacteroides</taxon>
    </lineage>
</organism>
<dbReference type="PROSITE" id="PS50075">
    <property type="entry name" value="CARRIER"/>
    <property type="match status" value="1"/>
</dbReference>
<sequence length="74" mass="8340">METKVLDILKDVFELDVVDESCSQENCAAWDSMGQLNLVAELEDIFDVSLEPEEIGSMKSYEDIVRILKSKGVE</sequence>
<reference evidence="1 2" key="1">
    <citation type="submission" date="2018-08" db="EMBL/GenBank/DDBJ databases">
        <title>A genome reference for cultivated species of the human gut microbiota.</title>
        <authorList>
            <person name="Zou Y."/>
            <person name="Xue W."/>
            <person name="Luo G."/>
        </authorList>
    </citation>
    <scope>NUCLEOTIDE SEQUENCE [LARGE SCALE GENOMIC DNA]</scope>
    <source>
        <strain evidence="1 2">AM30-4</strain>
    </source>
</reference>
<evidence type="ECO:0000313" key="1">
    <source>
        <dbReference type="EMBL" id="RHD75597.1"/>
    </source>
</evidence>